<gene>
    <name evidence="9" type="primary">8240139</name>
    <name evidence="8" type="ORF">Phum_PHUM190110</name>
</gene>
<dbReference type="EMBL" id="DS235150">
    <property type="protein sequence ID" value="EEB12561.1"/>
    <property type="molecule type" value="Genomic_DNA"/>
</dbReference>
<dbReference type="EC" id="3.4.11.9" evidence="8"/>
<keyword evidence="4" id="KW-0732">Signal</keyword>
<reference evidence="9" key="3">
    <citation type="submission" date="2021-02" db="UniProtKB">
        <authorList>
            <consortium name="EnsemblMetazoa"/>
        </authorList>
    </citation>
    <scope>IDENTIFICATION</scope>
    <source>
        <strain evidence="9">USDA</strain>
    </source>
</reference>
<dbReference type="CTD" id="8240139"/>
<dbReference type="KEGG" id="phu:Phum_PHUM190110"/>
<dbReference type="OrthoDB" id="9995434at2759"/>
<keyword evidence="10" id="KW-1185">Reference proteome</keyword>
<feature type="domain" description="Peptidase M24" evidence="5">
    <location>
        <begin position="374"/>
        <end position="582"/>
    </location>
</feature>
<dbReference type="HOGENOM" id="CLU_011781_2_2_1"/>
<feature type="domain" description="Creatinase N-terminal" evidence="6">
    <location>
        <begin position="63"/>
        <end position="189"/>
    </location>
</feature>
<evidence type="ECO:0000313" key="8">
    <source>
        <dbReference type="EMBL" id="EEB12561.1"/>
    </source>
</evidence>
<keyword evidence="3 8" id="KW-0378">Hydrolase</keyword>
<dbReference type="FunFam" id="3.40.350.10:FF:000003">
    <property type="entry name" value="Xaa-pro aminopeptidase P"/>
    <property type="match status" value="1"/>
</dbReference>
<name>E0VGQ5_PEDHC</name>
<evidence type="ECO:0000256" key="3">
    <source>
        <dbReference type="ARBA" id="ARBA00022801"/>
    </source>
</evidence>
<dbReference type="InterPro" id="IPR029149">
    <property type="entry name" value="Creatin/AminoP/Spt16_N"/>
</dbReference>
<dbReference type="Proteomes" id="UP000009046">
    <property type="component" value="Unassembled WGS sequence"/>
</dbReference>
<dbReference type="SUPFAM" id="SSF55920">
    <property type="entry name" value="Creatinase/aminopeptidase"/>
    <property type="match status" value="1"/>
</dbReference>
<dbReference type="InterPro" id="IPR032416">
    <property type="entry name" value="Peptidase_M24_C"/>
</dbReference>
<feature type="domain" description="Peptidase M24 C-terminal" evidence="7">
    <location>
        <begin position="595"/>
        <end position="658"/>
    </location>
</feature>
<evidence type="ECO:0000313" key="9">
    <source>
        <dbReference type="EnsemblMetazoa" id="PHUM190110-PA"/>
    </source>
</evidence>
<evidence type="ECO:0000256" key="1">
    <source>
        <dbReference type="ARBA" id="ARBA00008766"/>
    </source>
</evidence>
<keyword evidence="8" id="KW-0031">Aminopeptidase</keyword>
<dbReference type="AlphaFoldDB" id="E0VGQ5"/>
<dbReference type="Pfam" id="PF00557">
    <property type="entry name" value="Peptidase_M24"/>
    <property type="match status" value="1"/>
</dbReference>
<proteinExistence type="inferred from homology"/>
<feature type="chain" id="PRO_5011412536" evidence="4">
    <location>
        <begin position="24"/>
        <end position="662"/>
    </location>
</feature>
<dbReference type="eggNOG" id="KOG2413">
    <property type="taxonomic scope" value="Eukaryota"/>
</dbReference>
<dbReference type="VEuPathDB" id="VectorBase:PHUM190110"/>
<dbReference type="InterPro" id="IPR000587">
    <property type="entry name" value="Creatinase_N"/>
</dbReference>
<dbReference type="OMA" id="NARMINI"/>
<dbReference type="InterPro" id="IPR050422">
    <property type="entry name" value="X-Pro_aminopeptidase_P"/>
</dbReference>
<dbReference type="PANTHER" id="PTHR43763:SF6">
    <property type="entry name" value="XAA-PRO AMINOPEPTIDASE 1"/>
    <property type="match status" value="1"/>
</dbReference>
<reference evidence="8" key="2">
    <citation type="submission" date="2007-04" db="EMBL/GenBank/DDBJ databases">
        <title>The genome of the human body louse.</title>
        <authorList>
            <consortium name="The Human Body Louse Genome Consortium"/>
            <person name="Kirkness E."/>
            <person name="Walenz B."/>
            <person name="Hass B."/>
            <person name="Bruggner R."/>
            <person name="Strausberg R."/>
        </authorList>
    </citation>
    <scope>NUCLEOTIDE SEQUENCE</scope>
    <source>
        <strain evidence="8">USDA</strain>
    </source>
</reference>
<dbReference type="GO" id="GO:0005737">
    <property type="term" value="C:cytoplasm"/>
    <property type="evidence" value="ECO:0007669"/>
    <property type="project" value="UniProtKB-ARBA"/>
</dbReference>
<dbReference type="Pfam" id="PF01321">
    <property type="entry name" value="Creatinase_N"/>
    <property type="match status" value="1"/>
</dbReference>
<dbReference type="PANTHER" id="PTHR43763">
    <property type="entry name" value="XAA-PRO AMINOPEPTIDASE 1"/>
    <property type="match status" value="1"/>
</dbReference>
<dbReference type="EMBL" id="AAZO01002206">
    <property type="status" value="NOT_ANNOTATED_CDS"/>
    <property type="molecule type" value="Genomic_DNA"/>
</dbReference>
<evidence type="ECO:0000313" key="10">
    <source>
        <dbReference type="Proteomes" id="UP000009046"/>
    </source>
</evidence>
<dbReference type="InterPro" id="IPR000994">
    <property type="entry name" value="Pept_M24"/>
</dbReference>
<dbReference type="Gene3D" id="3.40.350.10">
    <property type="entry name" value="Creatinase/prolidase N-terminal domain"/>
    <property type="match status" value="2"/>
</dbReference>
<keyword evidence="8" id="KW-0645">Protease</keyword>
<reference evidence="8" key="1">
    <citation type="submission" date="2007-04" db="EMBL/GenBank/DDBJ databases">
        <title>Annotation of Pediculus humanus corporis strain USDA.</title>
        <authorList>
            <person name="Kirkness E."/>
            <person name="Hannick L."/>
            <person name="Hass B."/>
            <person name="Bruggner R."/>
            <person name="Lawson D."/>
            <person name="Bidwell S."/>
            <person name="Joardar V."/>
            <person name="Caler E."/>
            <person name="Walenz B."/>
            <person name="Inman J."/>
            <person name="Schobel S."/>
            <person name="Galinsky K."/>
            <person name="Amedeo P."/>
            <person name="Strausberg R."/>
        </authorList>
    </citation>
    <scope>NUCLEOTIDE SEQUENCE</scope>
    <source>
        <strain evidence="8">USDA</strain>
    </source>
</reference>
<dbReference type="GO" id="GO:0046872">
    <property type="term" value="F:metal ion binding"/>
    <property type="evidence" value="ECO:0007669"/>
    <property type="project" value="UniProtKB-KW"/>
</dbReference>
<evidence type="ECO:0000259" key="7">
    <source>
        <dbReference type="Pfam" id="PF16188"/>
    </source>
</evidence>
<organism>
    <name type="scientific">Pediculus humanus subsp. corporis</name>
    <name type="common">Body louse</name>
    <dbReference type="NCBI Taxonomy" id="121224"/>
    <lineage>
        <taxon>Eukaryota</taxon>
        <taxon>Metazoa</taxon>
        <taxon>Ecdysozoa</taxon>
        <taxon>Arthropoda</taxon>
        <taxon>Hexapoda</taxon>
        <taxon>Insecta</taxon>
        <taxon>Pterygota</taxon>
        <taxon>Neoptera</taxon>
        <taxon>Paraneoptera</taxon>
        <taxon>Psocodea</taxon>
        <taxon>Troctomorpha</taxon>
        <taxon>Phthiraptera</taxon>
        <taxon>Anoplura</taxon>
        <taxon>Pediculidae</taxon>
        <taxon>Pediculus</taxon>
    </lineage>
</organism>
<dbReference type="GeneID" id="8240139"/>
<dbReference type="STRING" id="121224.E0VGQ5"/>
<dbReference type="Pfam" id="PF16188">
    <property type="entry name" value="Peptidase_M24_C"/>
    <property type="match status" value="1"/>
</dbReference>
<dbReference type="InParanoid" id="E0VGQ5"/>
<dbReference type="Pfam" id="PF16189">
    <property type="entry name" value="Creatinase_N_2"/>
    <property type="match status" value="1"/>
</dbReference>
<dbReference type="Gene3D" id="3.90.230.10">
    <property type="entry name" value="Creatinase/methionine aminopeptidase superfamily"/>
    <property type="match status" value="1"/>
</dbReference>
<accession>E0VGQ5</accession>
<dbReference type="EnsemblMetazoa" id="PHUM190110-RA">
    <property type="protein sequence ID" value="PHUM190110-PA"/>
    <property type="gene ID" value="PHUM190110"/>
</dbReference>
<evidence type="ECO:0000256" key="4">
    <source>
        <dbReference type="SAM" id="SignalP"/>
    </source>
</evidence>
<keyword evidence="2" id="KW-0479">Metal-binding</keyword>
<sequence>MLKEKLIILLILNFLQNFIVVQCYTPPLNYHAVVIASEFFKPRKICEGNKQDKQFGKVNTTNRLEELRKVMISENISAYIILSADEHQSETVSEHDKRLKFISGFSGSNGIAVVTLKSAALWTDSRYYIQADDETDCNWIVMRMGLSSTPSIEKWLLSSELKSGDFVSSDPKILSYEKWNNWKKTFEKNDISMKVVRKNLIDEIWTNENGRPDYDIKPIQVLDVKFAGMKWEDKLNLIRDYMRKNNLDAFVFSALDEIAWALNLRGSDISYFPVFYSYLIVQMEGAILYVSEKKITWKVIDHLNSNFTQSGQYVIYLMFDSVGLHKYSNTHFKYKERKIIMIFISQVPEDKISMIVSPALLLKDYKNPVEIAGMKSSHVRDGLVVCQFLSRLEKEVTGGSTNWTELKAVEYLDNLRTKQKYNAGISFGTISAFGKNAASAHYQPTPETDTLIDTTQVYMLDSGGQYYDGTTDCTRTVHFGEPRDIEKEVYTRLLMGCIDLATLTFKEGYTLKELEIMIRAPLYEAGLDYGHGSTHGIGSYLAVHEGIITFNTTYHINFFGSQEPGYYKEDDFGMRLENIVTVVKSPVSNNSKTTYLTFETVTLIPYEKKLIKVEMLDKKHINWLNDYHRKVRKLVGNEMLNQGLDREYEWLLMKTEPITHVY</sequence>
<protein>
    <submittedName>
        <fullName evidence="8">Xaa-Pro aminopeptidase 2, putative</fullName>
        <ecNumber evidence="8">3.4.11.9</ecNumber>
    </submittedName>
</protein>
<dbReference type="InterPro" id="IPR036005">
    <property type="entry name" value="Creatinase/aminopeptidase-like"/>
</dbReference>
<evidence type="ECO:0000259" key="6">
    <source>
        <dbReference type="Pfam" id="PF01321"/>
    </source>
</evidence>
<dbReference type="FunFam" id="3.90.230.10:FF:000009">
    <property type="entry name" value="xaa-Pro aminopeptidase 2"/>
    <property type="match status" value="1"/>
</dbReference>
<feature type="signal peptide" evidence="4">
    <location>
        <begin position="1"/>
        <end position="23"/>
    </location>
</feature>
<comment type="similarity">
    <text evidence="1">Belongs to the peptidase M24B family.</text>
</comment>
<dbReference type="RefSeq" id="XP_002425299.1">
    <property type="nucleotide sequence ID" value="XM_002425254.1"/>
</dbReference>
<evidence type="ECO:0000256" key="2">
    <source>
        <dbReference type="ARBA" id="ARBA00022723"/>
    </source>
</evidence>
<dbReference type="SUPFAM" id="SSF53092">
    <property type="entry name" value="Creatinase/prolidase N-terminal domain"/>
    <property type="match status" value="1"/>
</dbReference>
<dbReference type="GO" id="GO:0004177">
    <property type="term" value="F:aminopeptidase activity"/>
    <property type="evidence" value="ECO:0007669"/>
    <property type="project" value="UniProtKB-KW"/>
</dbReference>
<evidence type="ECO:0000259" key="5">
    <source>
        <dbReference type="Pfam" id="PF00557"/>
    </source>
</evidence>